<gene>
    <name evidence="2" type="ORF">SNAT2548_LOCUS16985</name>
    <name evidence="3" type="ORF">SNAT2548_LOCUS18500</name>
</gene>
<evidence type="ECO:0000313" key="3">
    <source>
        <dbReference type="EMBL" id="CAE7350980.1"/>
    </source>
</evidence>
<protein>
    <submittedName>
        <fullName evidence="3">Uncharacterized protein</fullName>
    </submittedName>
</protein>
<dbReference type="AlphaFoldDB" id="A0A812P5I2"/>
<reference evidence="3" key="1">
    <citation type="submission" date="2021-02" db="EMBL/GenBank/DDBJ databases">
        <authorList>
            <person name="Dougan E. K."/>
            <person name="Rhodes N."/>
            <person name="Thang M."/>
            <person name="Chan C."/>
        </authorList>
    </citation>
    <scope>NUCLEOTIDE SEQUENCE</scope>
</reference>
<dbReference type="Proteomes" id="UP000604046">
    <property type="component" value="Unassembled WGS sequence"/>
</dbReference>
<proteinExistence type="predicted"/>
<keyword evidence="4" id="KW-1185">Reference proteome</keyword>
<dbReference type="EMBL" id="CAJNDS010002097">
    <property type="protein sequence ID" value="CAE7324366.1"/>
    <property type="molecule type" value="Genomic_DNA"/>
</dbReference>
<sequence>MARAPAQRTIATHNKQARVGSSKRTRKDKPATKLSGAKRKGLSKKKLEQAKKDHRRKKQRQYEKARKPSSRPRLPAGAYIVLPFAKDPKKEKAPMLENTHALRCSCTSVLLAQAPVVKQEPSDVAVSAAQPQAVAASVPSQDPGTDDLNAELLQKFRSLRQEYYYTKQELDRRAEHITMLEGCVLPSMFPTS</sequence>
<name>A0A812P5I2_9DINO</name>
<evidence type="ECO:0000313" key="4">
    <source>
        <dbReference type="Proteomes" id="UP000604046"/>
    </source>
</evidence>
<organism evidence="3 4">
    <name type="scientific">Symbiodinium natans</name>
    <dbReference type="NCBI Taxonomy" id="878477"/>
    <lineage>
        <taxon>Eukaryota</taxon>
        <taxon>Sar</taxon>
        <taxon>Alveolata</taxon>
        <taxon>Dinophyceae</taxon>
        <taxon>Suessiales</taxon>
        <taxon>Symbiodiniaceae</taxon>
        <taxon>Symbiodinium</taxon>
    </lineage>
</organism>
<evidence type="ECO:0000313" key="2">
    <source>
        <dbReference type="EMBL" id="CAE7324366.1"/>
    </source>
</evidence>
<comment type="caution">
    <text evidence="3">The sequence shown here is derived from an EMBL/GenBank/DDBJ whole genome shotgun (WGS) entry which is preliminary data.</text>
</comment>
<accession>A0A812P5I2</accession>
<dbReference type="EMBL" id="CAJNDS010002146">
    <property type="protein sequence ID" value="CAE7350980.1"/>
    <property type="molecule type" value="Genomic_DNA"/>
</dbReference>
<evidence type="ECO:0000256" key="1">
    <source>
        <dbReference type="SAM" id="MobiDB-lite"/>
    </source>
</evidence>
<feature type="region of interest" description="Disordered" evidence="1">
    <location>
        <begin position="1"/>
        <end position="77"/>
    </location>
</feature>